<dbReference type="Proteomes" id="UP000018721">
    <property type="component" value="Unassembled WGS sequence"/>
</dbReference>
<evidence type="ECO:0000259" key="2">
    <source>
        <dbReference type="Pfam" id="PF00134"/>
    </source>
</evidence>
<evidence type="ECO:0000313" key="3">
    <source>
        <dbReference type="EMBL" id="ETI31786.1"/>
    </source>
</evidence>
<feature type="region of interest" description="Disordered" evidence="1">
    <location>
        <begin position="74"/>
        <end position="93"/>
    </location>
</feature>
<dbReference type="eggNOG" id="KOG0834">
    <property type="taxonomic scope" value="Eukaryota"/>
</dbReference>
<organism evidence="3 4">
    <name type="scientific">Phytophthora nicotianae P1569</name>
    <dbReference type="NCBI Taxonomy" id="1317065"/>
    <lineage>
        <taxon>Eukaryota</taxon>
        <taxon>Sar</taxon>
        <taxon>Stramenopiles</taxon>
        <taxon>Oomycota</taxon>
        <taxon>Peronosporomycetes</taxon>
        <taxon>Peronosporales</taxon>
        <taxon>Peronosporaceae</taxon>
        <taxon>Phytophthora</taxon>
    </lineage>
</organism>
<dbReference type="GO" id="GO:0006357">
    <property type="term" value="P:regulation of transcription by RNA polymerase II"/>
    <property type="evidence" value="ECO:0007669"/>
    <property type="project" value="InterPro"/>
</dbReference>
<dbReference type="AlphaFoldDB" id="V9DYL7"/>
<dbReference type="Pfam" id="PF00134">
    <property type="entry name" value="Cyclin_N"/>
    <property type="match status" value="1"/>
</dbReference>
<dbReference type="GO" id="GO:0016538">
    <property type="term" value="F:cyclin-dependent protein serine/threonine kinase regulator activity"/>
    <property type="evidence" value="ECO:0007669"/>
    <property type="project" value="InterPro"/>
</dbReference>
<dbReference type="PANTHER" id="PTHR10026">
    <property type="entry name" value="CYCLIN"/>
    <property type="match status" value="1"/>
</dbReference>
<protein>
    <recommendedName>
        <fullName evidence="2">Cyclin N-terminal domain-containing protein</fullName>
    </recommendedName>
</protein>
<name>V9DYL7_PHYNI</name>
<reference evidence="3 4" key="1">
    <citation type="submission" date="2013-11" db="EMBL/GenBank/DDBJ databases">
        <title>The Genome Sequence of Phytophthora parasitica P1569.</title>
        <authorList>
            <consortium name="The Broad Institute Genomics Platform"/>
            <person name="Russ C."/>
            <person name="Tyler B."/>
            <person name="Panabieres F."/>
            <person name="Shan W."/>
            <person name="Tripathy S."/>
            <person name="Grunwald N."/>
            <person name="Machado M."/>
            <person name="Johnson C.S."/>
            <person name="Arredondo F."/>
            <person name="Hong C."/>
            <person name="Coffey M."/>
            <person name="Young S.K."/>
            <person name="Zeng Q."/>
            <person name="Gargeya S."/>
            <person name="Fitzgerald M."/>
            <person name="Abouelleil A."/>
            <person name="Alvarado L."/>
            <person name="Chapman S.B."/>
            <person name="Gainer-Dewar J."/>
            <person name="Goldberg J."/>
            <person name="Griggs A."/>
            <person name="Gujja S."/>
            <person name="Hansen M."/>
            <person name="Howarth C."/>
            <person name="Imamovic A."/>
            <person name="Ireland A."/>
            <person name="Larimer J."/>
            <person name="McCowan C."/>
            <person name="Murphy C."/>
            <person name="Pearson M."/>
            <person name="Poon T.W."/>
            <person name="Priest M."/>
            <person name="Roberts A."/>
            <person name="Saif S."/>
            <person name="Shea T."/>
            <person name="Sykes S."/>
            <person name="Wortman J."/>
            <person name="Nusbaum C."/>
            <person name="Birren B."/>
        </authorList>
    </citation>
    <scope>NUCLEOTIDE SEQUENCE [LARGE SCALE GENOMIC DNA]</scope>
    <source>
        <strain evidence="3 4">P1569</strain>
    </source>
</reference>
<sequence>MRCVCTAAPATRRLSNFVIEIKEYILDVWYDVPLKRSNVVALIILPMAPEPVDKWVFPELRAVILRSTRTPIASSDDAEKENKDTDSPSVFHTPSFTESNIPWRVELQLRRTTCAFVEHLAQLLEMPEAPSIAAQLFVQRFYMMHSFATHDRFLVATAALFLAGKTEEFPVKVRYVTECSMYLLLCREQAQEKLVTKHKAQTPKTNGAAANRHSPSPAGQAKKKPKLDAKGKPVEMSSTLGNDKEAANTKHLEWLNALLEVVEVGEVEANASKVLLLERILLLTLSFEIGAPQPFAYVAPHMEKIFALDAMHPDISYEDIRQVTFMLVADAVKSGLILAFDCIALAAGAVYLACLYHHQVSPNVATEKNEPWWTVLQLSEKELEDVARCYLWMYEDENGEKSKGLGPDFLDLWTRYRPNDNRPDLEYIKALDAPLQTP</sequence>
<dbReference type="OrthoDB" id="10264655at2759"/>
<proteinExistence type="predicted"/>
<gene>
    <name evidence="3" type="ORF">F443_21299</name>
</gene>
<dbReference type="SUPFAM" id="SSF47954">
    <property type="entry name" value="Cyclin-like"/>
    <property type="match status" value="2"/>
</dbReference>
<dbReference type="HOGENOM" id="CLU_706939_0_0_1"/>
<dbReference type="InterPro" id="IPR043198">
    <property type="entry name" value="Cyclin/Ssn8"/>
</dbReference>
<feature type="region of interest" description="Disordered" evidence="1">
    <location>
        <begin position="196"/>
        <end position="240"/>
    </location>
</feature>
<evidence type="ECO:0000256" key="1">
    <source>
        <dbReference type="SAM" id="MobiDB-lite"/>
    </source>
</evidence>
<comment type="caution">
    <text evidence="3">The sequence shown here is derived from an EMBL/GenBank/DDBJ whole genome shotgun (WGS) entry which is preliminary data.</text>
</comment>
<keyword evidence="4" id="KW-1185">Reference proteome</keyword>
<dbReference type="EMBL" id="ANIZ01003732">
    <property type="protein sequence ID" value="ETI31786.1"/>
    <property type="molecule type" value="Genomic_DNA"/>
</dbReference>
<dbReference type="InterPro" id="IPR036915">
    <property type="entry name" value="Cyclin-like_sf"/>
</dbReference>
<dbReference type="Gene3D" id="1.10.472.10">
    <property type="entry name" value="Cyclin-like"/>
    <property type="match status" value="2"/>
</dbReference>
<evidence type="ECO:0000313" key="4">
    <source>
        <dbReference type="Proteomes" id="UP000018721"/>
    </source>
</evidence>
<accession>V9DYL7</accession>
<feature type="domain" description="Cyclin N-terminal" evidence="2">
    <location>
        <begin position="105"/>
        <end position="175"/>
    </location>
</feature>
<dbReference type="InterPro" id="IPR006671">
    <property type="entry name" value="Cyclin_N"/>
</dbReference>